<dbReference type="PANTHER" id="PTHR42802">
    <property type="entry name" value="MONOOXYGENASE"/>
    <property type="match status" value="1"/>
</dbReference>
<protein>
    <submittedName>
        <fullName evidence="8">Lysine N6-hydroxylase</fullName>
    </submittedName>
</protein>
<dbReference type="RefSeq" id="WP_076513204.1">
    <property type="nucleotide sequence ID" value="NZ_FTOH01000001.1"/>
</dbReference>
<name>A0A1N7IVX8_9GAMM</name>
<gene>
    <name evidence="8" type="ORF">SAMN05421686_10154</name>
</gene>
<dbReference type="OrthoDB" id="7527071at2"/>
<keyword evidence="7" id="KW-0560">Oxidoreductase</keyword>
<proteinExistence type="inferred from homology"/>
<reference evidence="9" key="1">
    <citation type="submission" date="2017-01" db="EMBL/GenBank/DDBJ databases">
        <authorList>
            <person name="Varghese N."/>
            <person name="Submissions S."/>
        </authorList>
    </citation>
    <scope>NUCLEOTIDE SEQUENCE [LARGE SCALE GENOMIC DNA]</scope>
    <source>
        <strain evidence="9">DSM 24913</strain>
    </source>
</reference>
<dbReference type="PANTHER" id="PTHR42802:SF1">
    <property type="entry name" value="L-ORNITHINE N(5)-MONOOXYGENASE"/>
    <property type="match status" value="1"/>
</dbReference>
<dbReference type="Gene3D" id="3.50.50.60">
    <property type="entry name" value="FAD/NAD(P)-binding domain"/>
    <property type="match status" value="1"/>
</dbReference>
<dbReference type="InterPro" id="IPR025700">
    <property type="entry name" value="Lys/Orn_oxygenase"/>
</dbReference>
<dbReference type="Proteomes" id="UP000185639">
    <property type="component" value="Unassembled WGS sequence"/>
</dbReference>
<sequence length="450" mass="51860">MSTSTQEIFDFAGIGLGPFNLGLACLTDTLSDVKSVFFEQRDEFKWHPGMMLESTHMQTPFMSDLVTLADPTHPLSFLSYIKQQGRIYSFYIREDFFLARREYHQYCQWASEQVGNIRFRHCVQDVHYDKERDLYVIKAQQEDGSETITLARKLVLGTGPVPYIPECTEELDGTVIHSSAYLHRKKELQKQSSITIVGSGQSAAEIYHDLLQEIDDHDYELNWVTRSPRFFPLEYSKLTLEMTSPEYVDYFYNLPASKRDELITKQKHLYKGINECLINEIYDLLYVKRLQSDFTTHLLTNTTLCDAENTEAGIKLKLHHDEQDKSYSLDTSAVVLATGYRYQLPDFLEGLRGQIRWDSQGRFDVARNYAIDKDNSRLFVQNAELHTHGFVSPDLGMACYRNSYLIKEITGTEHYPIEQRIAFQQFGVPEEGGADIKSVLASSPEDVFSL</sequence>
<evidence type="ECO:0000256" key="6">
    <source>
        <dbReference type="ARBA" id="ARBA00022857"/>
    </source>
</evidence>
<comment type="similarity">
    <text evidence="3">Belongs to the lysine N(6)-hydroxylase/L-ornithine N(5)-oxygenase family.</text>
</comment>
<dbReference type="SUPFAM" id="SSF51905">
    <property type="entry name" value="FAD/NAD(P)-binding domain"/>
    <property type="match status" value="2"/>
</dbReference>
<evidence type="ECO:0000256" key="7">
    <source>
        <dbReference type="ARBA" id="ARBA00023002"/>
    </source>
</evidence>
<organism evidence="8 9">
    <name type="scientific">Thalassolituus maritimus</name>
    <dbReference type="NCBI Taxonomy" id="484498"/>
    <lineage>
        <taxon>Bacteria</taxon>
        <taxon>Pseudomonadati</taxon>
        <taxon>Pseudomonadota</taxon>
        <taxon>Gammaproteobacteria</taxon>
        <taxon>Oceanospirillales</taxon>
        <taxon>Oceanospirillaceae</taxon>
        <taxon>Thalassolituus</taxon>
    </lineage>
</organism>
<evidence type="ECO:0000256" key="3">
    <source>
        <dbReference type="ARBA" id="ARBA00007588"/>
    </source>
</evidence>
<dbReference type="GO" id="GO:0016491">
    <property type="term" value="F:oxidoreductase activity"/>
    <property type="evidence" value="ECO:0007669"/>
    <property type="project" value="UniProtKB-KW"/>
</dbReference>
<dbReference type="EMBL" id="FTOH01000001">
    <property type="protein sequence ID" value="SIS41187.1"/>
    <property type="molecule type" value="Genomic_DNA"/>
</dbReference>
<dbReference type="AlphaFoldDB" id="A0A1N7IVX8"/>
<keyword evidence="6" id="KW-0521">NADP</keyword>
<evidence type="ECO:0000256" key="4">
    <source>
        <dbReference type="ARBA" id="ARBA00022630"/>
    </source>
</evidence>
<keyword evidence="9" id="KW-1185">Reference proteome</keyword>
<comment type="pathway">
    <text evidence="2">Siderophore biosynthesis.</text>
</comment>
<keyword evidence="5" id="KW-0274">FAD</keyword>
<evidence type="ECO:0000313" key="8">
    <source>
        <dbReference type="EMBL" id="SIS41187.1"/>
    </source>
</evidence>
<evidence type="ECO:0000256" key="2">
    <source>
        <dbReference type="ARBA" id="ARBA00004924"/>
    </source>
</evidence>
<dbReference type="InterPro" id="IPR036188">
    <property type="entry name" value="FAD/NAD-bd_sf"/>
</dbReference>
<evidence type="ECO:0000313" key="9">
    <source>
        <dbReference type="Proteomes" id="UP000185639"/>
    </source>
</evidence>
<dbReference type="Pfam" id="PF13434">
    <property type="entry name" value="Lys_Orn_oxgnase"/>
    <property type="match status" value="1"/>
</dbReference>
<dbReference type="STRING" id="484498.SAMN05421686_10154"/>
<keyword evidence="4" id="KW-0285">Flavoprotein</keyword>
<comment type="cofactor">
    <cofactor evidence="1">
        <name>FAD</name>
        <dbReference type="ChEBI" id="CHEBI:57692"/>
    </cofactor>
</comment>
<accession>A0A1N7IVX8</accession>
<evidence type="ECO:0000256" key="1">
    <source>
        <dbReference type="ARBA" id="ARBA00001974"/>
    </source>
</evidence>
<evidence type="ECO:0000256" key="5">
    <source>
        <dbReference type="ARBA" id="ARBA00022827"/>
    </source>
</evidence>